<dbReference type="Proteomes" id="UP000198508">
    <property type="component" value="Unassembled WGS sequence"/>
</dbReference>
<dbReference type="RefSeq" id="WP_233460657.1">
    <property type="nucleotide sequence ID" value="NZ_CABJCG010000003.1"/>
</dbReference>
<organism evidence="2 3">
    <name type="scientific">Enterocloster lavalensis</name>
    <dbReference type="NCBI Taxonomy" id="460384"/>
    <lineage>
        <taxon>Bacteria</taxon>
        <taxon>Bacillati</taxon>
        <taxon>Bacillota</taxon>
        <taxon>Clostridia</taxon>
        <taxon>Lachnospirales</taxon>
        <taxon>Lachnospiraceae</taxon>
        <taxon>Enterocloster</taxon>
    </lineage>
</organism>
<accession>A0A1I0G5H9</accession>
<reference evidence="3" key="1">
    <citation type="submission" date="2016-10" db="EMBL/GenBank/DDBJ databases">
        <authorList>
            <person name="Varghese N."/>
            <person name="Submissions S."/>
        </authorList>
    </citation>
    <scope>NUCLEOTIDE SEQUENCE [LARGE SCALE GENOMIC DNA]</scope>
    <source>
        <strain evidence="3">NLAE-zl-G277</strain>
    </source>
</reference>
<protein>
    <recommendedName>
        <fullName evidence="4">YitT family protein</fullName>
    </recommendedName>
</protein>
<dbReference type="AlphaFoldDB" id="A0A1I0G5H9"/>
<feature type="transmembrane region" description="Helical" evidence="1">
    <location>
        <begin position="46"/>
        <end position="66"/>
    </location>
</feature>
<dbReference type="PANTHER" id="PTHR40078">
    <property type="entry name" value="INTEGRAL MEMBRANE PROTEIN-RELATED"/>
    <property type="match status" value="1"/>
</dbReference>
<dbReference type="PANTHER" id="PTHR40078:SF1">
    <property type="entry name" value="INTEGRAL MEMBRANE PROTEIN"/>
    <property type="match status" value="1"/>
</dbReference>
<keyword evidence="1" id="KW-0812">Transmembrane</keyword>
<evidence type="ECO:0000256" key="1">
    <source>
        <dbReference type="SAM" id="Phobius"/>
    </source>
</evidence>
<keyword evidence="1" id="KW-0472">Membrane</keyword>
<keyword evidence="3" id="KW-1185">Reference proteome</keyword>
<dbReference type="Pfam" id="PF19700">
    <property type="entry name" value="DUF6198"/>
    <property type="match status" value="1"/>
</dbReference>
<dbReference type="EMBL" id="FOIM01000010">
    <property type="protein sequence ID" value="SET66015.1"/>
    <property type="molecule type" value="Genomic_DNA"/>
</dbReference>
<feature type="transmembrane region" description="Helical" evidence="1">
    <location>
        <begin position="160"/>
        <end position="181"/>
    </location>
</feature>
<dbReference type="STRING" id="460384.SAMN05216313_110139"/>
<evidence type="ECO:0000313" key="2">
    <source>
        <dbReference type="EMBL" id="SET66015.1"/>
    </source>
</evidence>
<name>A0A1I0G5H9_9FIRM</name>
<evidence type="ECO:0000313" key="3">
    <source>
        <dbReference type="Proteomes" id="UP000198508"/>
    </source>
</evidence>
<dbReference type="InterPro" id="IPR038750">
    <property type="entry name" value="YczE/YyaS-like"/>
</dbReference>
<feature type="transmembrane region" description="Helical" evidence="1">
    <location>
        <begin position="108"/>
        <end position="139"/>
    </location>
</feature>
<sequence>MKNPDMIKRYTMFMAGVIASALGISLITKAGLGTSPVTSPAFVLTFLFPFSLGTFTMMVNTLMFGLQAVILGRDFERVQLLQLPSALLFSACIDGWSRLFSFWPVRSYLSSVVVLAAGCVFLGLGIALEVVPDVLILPGEGLVRAIVRRFGLHFGHVKRAFDLILVLAAAVLSVAATGKILGIREGTVAAALVVGPISHFFIGRIHSLARGEKLVPEQLTCLAENEEESGAANL</sequence>
<keyword evidence="1" id="KW-1133">Transmembrane helix</keyword>
<proteinExistence type="predicted"/>
<evidence type="ECO:0008006" key="4">
    <source>
        <dbReference type="Google" id="ProtNLM"/>
    </source>
</evidence>
<gene>
    <name evidence="2" type="ORF">SAMN05216313_110139</name>
</gene>
<dbReference type="GeneID" id="93280889"/>